<evidence type="ECO:0000313" key="3">
    <source>
        <dbReference type="EMBL" id="KAA6301159.1"/>
    </source>
</evidence>
<feature type="domain" description="ISXO2-like transposase" evidence="2">
    <location>
        <begin position="42"/>
        <end position="201"/>
    </location>
</feature>
<protein>
    <recommendedName>
        <fullName evidence="2">ISXO2-like transposase domain-containing protein</fullName>
    </recommendedName>
</protein>
<feature type="compositionally biased region" description="Basic residues" evidence="1">
    <location>
        <begin position="59"/>
        <end position="70"/>
    </location>
</feature>
<proteinExistence type="predicted"/>
<dbReference type="EMBL" id="SNRX01000025">
    <property type="protein sequence ID" value="KAA6301159.1"/>
    <property type="molecule type" value="Genomic_DNA"/>
</dbReference>
<dbReference type="Pfam" id="PF12762">
    <property type="entry name" value="DDE_Tnp_IS1595"/>
    <property type="match status" value="1"/>
</dbReference>
<gene>
    <name evidence="3" type="ORF">EZS26_002680</name>
</gene>
<dbReference type="Proteomes" id="UP000324575">
    <property type="component" value="Unassembled WGS sequence"/>
</dbReference>
<reference evidence="3 4" key="1">
    <citation type="submission" date="2019-03" db="EMBL/GenBank/DDBJ databases">
        <title>Single cell metagenomics reveals metabolic interactions within the superorganism composed of flagellate Streblomastix strix and complex community of Bacteroidetes bacteria on its surface.</title>
        <authorList>
            <person name="Treitli S.C."/>
            <person name="Kolisko M."/>
            <person name="Husnik F."/>
            <person name="Keeling P."/>
            <person name="Hampl V."/>
        </authorList>
    </citation>
    <scope>NUCLEOTIDE SEQUENCE [LARGE SCALE GENOMIC DNA]</scope>
    <source>
        <strain evidence="3">St1</strain>
    </source>
</reference>
<comment type="caution">
    <text evidence="3">The sequence shown here is derived from an EMBL/GenBank/DDBJ whole genome shotgun (WGS) entry which is preliminary data.</text>
</comment>
<organism evidence="3 4">
    <name type="scientific">Candidatus Ordinivivax streblomastigis</name>
    <dbReference type="NCBI Taxonomy" id="2540710"/>
    <lineage>
        <taxon>Bacteria</taxon>
        <taxon>Pseudomonadati</taxon>
        <taxon>Bacteroidota</taxon>
        <taxon>Bacteroidia</taxon>
        <taxon>Bacteroidales</taxon>
        <taxon>Candidatus Ordinivivax</taxon>
    </lineage>
</organism>
<evidence type="ECO:0000313" key="4">
    <source>
        <dbReference type="Proteomes" id="UP000324575"/>
    </source>
</evidence>
<feature type="region of interest" description="Disordered" evidence="1">
    <location>
        <begin position="56"/>
        <end position="83"/>
    </location>
</feature>
<dbReference type="SMART" id="SM01126">
    <property type="entry name" value="DDE_Tnp_IS1595"/>
    <property type="match status" value="1"/>
</dbReference>
<dbReference type="NCBIfam" id="NF033547">
    <property type="entry name" value="transpos_IS1595"/>
    <property type="match status" value="1"/>
</dbReference>
<accession>A0A5M8NYR6</accession>
<sequence>MSFMIEEYSLDKIKEELHIHKKTAFDWRHKILASYEQNTGEEFEGVMESDETFFDHSQKGNRHLKRTPRKRGSDPKKGGISTDKATVIVSKDRSKSLKMTVSTMGRITQSDIKESFQNPLPEASILCSDGQVSYKGYGIDNNLKHIVLRSDLKQYVKKGGYPIQHVNELHNRLKKWIAGSFWGVSTKYLQNYLNWFYMREKFKHERITTEKMALASIQSAHAIKQYRCNNASYDVLMTTQM</sequence>
<evidence type="ECO:0000256" key="1">
    <source>
        <dbReference type="SAM" id="MobiDB-lite"/>
    </source>
</evidence>
<name>A0A5M8NYR6_9BACT</name>
<dbReference type="AlphaFoldDB" id="A0A5M8NYR6"/>
<evidence type="ECO:0000259" key="2">
    <source>
        <dbReference type="SMART" id="SM01126"/>
    </source>
</evidence>
<dbReference type="InterPro" id="IPR024445">
    <property type="entry name" value="Tnp_ISXO2-like"/>
</dbReference>